<organism evidence="1 2">
    <name type="scientific">Ideonella paludis</name>
    <dbReference type="NCBI Taxonomy" id="1233411"/>
    <lineage>
        <taxon>Bacteria</taxon>
        <taxon>Pseudomonadati</taxon>
        <taxon>Pseudomonadota</taxon>
        <taxon>Betaproteobacteria</taxon>
        <taxon>Burkholderiales</taxon>
        <taxon>Sphaerotilaceae</taxon>
        <taxon>Ideonella</taxon>
    </lineage>
</organism>
<comment type="caution">
    <text evidence="1">The sequence shown here is derived from an EMBL/GenBank/DDBJ whole genome shotgun (WGS) entry which is preliminary data.</text>
</comment>
<evidence type="ECO:0000313" key="2">
    <source>
        <dbReference type="Proteomes" id="UP000672097"/>
    </source>
</evidence>
<name>A0ABS5DRL8_9BURK</name>
<gene>
    <name evidence="1" type="ORF">KAK11_00495</name>
</gene>
<evidence type="ECO:0000313" key="1">
    <source>
        <dbReference type="EMBL" id="MBQ0933787.1"/>
    </source>
</evidence>
<sequence>MSHAEAWIDLLATAASPLLPPGPVVVMHKAHRIFPLIESCRQVAWVQAQLGPFQDFVAHGEANPSLRLRLDAQRQAAESVELLGQAALRMVCIPHQPRDAADLLRVVEACADRPGAWLVYGEPSAGGWSTFDAWLRQHALHEAADSSRLKVLMSDALLAVWPTGSRQFGPALAEHLCRRVPASVHLKLDLETASGLPRLRLRVDPLQVIACAGETLVHHVVTERRALINARGLGSLMVPWDGCASARLLLRNVRARVDDCEICIADHELSPSDLQYTEKGAILSLRLPMLAAGRDALLHLSLPRAAVPGDGFCDIGAAEFIADLA</sequence>
<keyword evidence="2" id="KW-1185">Reference proteome</keyword>
<dbReference type="RefSeq" id="WP_210805085.1">
    <property type="nucleotide sequence ID" value="NZ_JAGQDG010000001.1"/>
</dbReference>
<proteinExistence type="predicted"/>
<dbReference type="EMBL" id="JAGQDG010000001">
    <property type="protein sequence ID" value="MBQ0933787.1"/>
    <property type="molecule type" value="Genomic_DNA"/>
</dbReference>
<protein>
    <submittedName>
        <fullName evidence="1">Uncharacterized protein</fullName>
    </submittedName>
</protein>
<reference evidence="1 2" key="1">
    <citation type="submission" date="2021-04" db="EMBL/GenBank/DDBJ databases">
        <title>The genome sequence of type strain Ideonella paludis KCTC 32238.</title>
        <authorList>
            <person name="Liu Y."/>
        </authorList>
    </citation>
    <scope>NUCLEOTIDE SEQUENCE [LARGE SCALE GENOMIC DNA]</scope>
    <source>
        <strain evidence="1 2">KCTC 32238</strain>
    </source>
</reference>
<dbReference type="Proteomes" id="UP000672097">
    <property type="component" value="Unassembled WGS sequence"/>
</dbReference>
<accession>A0ABS5DRL8</accession>